<evidence type="ECO:0000313" key="7">
    <source>
        <dbReference type="EMBL" id="GAB0055820.1"/>
    </source>
</evidence>
<dbReference type="InterPro" id="IPR036097">
    <property type="entry name" value="HisK_dim/P_sf"/>
</dbReference>
<dbReference type="SMART" id="SM00387">
    <property type="entry name" value="HATPase_c"/>
    <property type="match status" value="1"/>
</dbReference>
<feature type="domain" description="Histidine kinase" evidence="5">
    <location>
        <begin position="157"/>
        <end position="373"/>
    </location>
</feature>
<organism evidence="7 8">
    <name type="scientific">Candidatus Magnetaquiglobus chichijimensis</name>
    <dbReference type="NCBI Taxonomy" id="3141448"/>
    <lineage>
        <taxon>Bacteria</taxon>
        <taxon>Pseudomonadati</taxon>
        <taxon>Pseudomonadota</taxon>
        <taxon>Magnetococcia</taxon>
        <taxon>Magnetococcales</taxon>
        <taxon>Candidatus Magnetaquicoccaceae</taxon>
        <taxon>Candidatus Magnetaquiglobus</taxon>
    </lineage>
</organism>
<feature type="domain" description="Response regulatory" evidence="6">
    <location>
        <begin position="13"/>
        <end position="128"/>
    </location>
</feature>
<dbReference type="Pfam" id="PF02518">
    <property type="entry name" value="HATPase_c"/>
    <property type="match status" value="1"/>
</dbReference>
<protein>
    <recommendedName>
        <fullName evidence="2">histidine kinase</fullName>
        <ecNumber evidence="2">2.7.13.3</ecNumber>
    </recommendedName>
</protein>
<feature type="modified residue" description="4-aspartylphosphate" evidence="4">
    <location>
        <position position="61"/>
    </location>
</feature>
<dbReference type="Gene3D" id="3.40.50.2300">
    <property type="match status" value="1"/>
</dbReference>
<keyword evidence="7" id="KW-0808">Transferase</keyword>
<dbReference type="InterPro" id="IPR011006">
    <property type="entry name" value="CheY-like_superfamily"/>
</dbReference>
<dbReference type="PANTHER" id="PTHR43547">
    <property type="entry name" value="TWO-COMPONENT HISTIDINE KINASE"/>
    <property type="match status" value="1"/>
</dbReference>
<dbReference type="InterPro" id="IPR001789">
    <property type="entry name" value="Sig_transdc_resp-reg_receiver"/>
</dbReference>
<gene>
    <name evidence="7" type="primary">rcsC_2</name>
    <name evidence="7" type="ORF">SIID45300_00117</name>
</gene>
<evidence type="ECO:0000313" key="8">
    <source>
        <dbReference type="Proteomes" id="UP001628193"/>
    </source>
</evidence>
<dbReference type="CDD" id="cd00082">
    <property type="entry name" value="HisKA"/>
    <property type="match status" value="1"/>
</dbReference>
<name>A0ABQ0C528_9PROT</name>
<comment type="caution">
    <text evidence="7">The sequence shown here is derived from an EMBL/GenBank/DDBJ whole genome shotgun (WGS) entry which is preliminary data.</text>
</comment>
<dbReference type="EMBL" id="BAAFGK010000001">
    <property type="protein sequence ID" value="GAB0055820.1"/>
    <property type="molecule type" value="Genomic_DNA"/>
</dbReference>
<dbReference type="InterPro" id="IPR003661">
    <property type="entry name" value="HisK_dim/P_dom"/>
</dbReference>
<dbReference type="SUPFAM" id="SSF47384">
    <property type="entry name" value="Homodimeric domain of signal transducing histidine kinase"/>
    <property type="match status" value="1"/>
</dbReference>
<dbReference type="PROSITE" id="PS50109">
    <property type="entry name" value="HIS_KIN"/>
    <property type="match status" value="1"/>
</dbReference>
<dbReference type="InterPro" id="IPR036890">
    <property type="entry name" value="HATPase_C_sf"/>
</dbReference>
<dbReference type="SMART" id="SM00388">
    <property type="entry name" value="HisKA"/>
    <property type="match status" value="1"/>
</dbReference>
<evidence type="ECO:0000259" key="5">
    <source>
        <dbReference type="PROSITE" id="PS50109"/>
    </source>
</evidence>
<dbReference type="Pfam" id="PF00072">
    <property type="entry name" value="Response_reg"/>
    <property type="match status" value="1"/>
</dbReference>
<dbReference type="GO" id="GO:0004673">
    <property type="term" value="F:protein histidine kinase activity"/>
    <property type="evidence" value="ECO:0007669"/>
    <property type="project" value="UniProtKB-EC"/>
</dbReference>
<keyword evidence="7" id="KW-0418">Kinase</keyword>
<evidence type="ECO:0000259" key="6">
    <source>
        <dbReference type="PROSITE" id="PS50110"/>
    </source>
</evidence>
<evidence type="ECO:0000256" key="4">
    <source>
        <dbReference type="PROSITE-ProRule" id="PRU00169"/>
    </source>
</evidence>
<dbReference type="SUPFAM" id="SSF52172">
    <property type="entry name" value="CheY-like"/>
    <property type="match status" value="1"/>
</dbReference>
<dbReference type="SMART" id="SM00448">
    <property type="entry name" value="REC"/>
    <property type="match status" value="1"/>
</dbReference>
<comment type="catalytic activity">
    <reaction evidence="1">
        <text>ATP + protein L-histidine = ADP + protein N-phospho-L-histidine.</text>
        <dbReference type="EC" id="2.7.13.3"/>
    </reaction>
</comment>
<reference evidence="7 8" key="1">
    <citation type="submission" date="2024-09" db="EMBL/GenBank/DDBJ databases">
        <title>Draft genome sequence of Candidatus Magnetaquicoccaceae bacterium FCR-1.</title>
        <authorList>
            <person name="Shimoshige H."/>
            <person name="Shimamura S."/>
            <person name="Taoka A."/>
            <person name="Kobayashi H."/>
            <person name="Maekawa T."/>
        </authorList>
    </citation>
    <scope>NUCLEOTIDE SEQUENCE [LARGE SCALE GENOMIC DNA]</scope>
    <source>
        <strain evidence="7 8">FCR-1</strain>
    </source>
</reference>
<keyword evidence="3 4" id="KW-0597">Phosphoprotein</keyword>
<dbReference type="Pfam" id="PF00512">
    <property type="entry name" value="HisKA"/>
    <property type="match status" value="1"/>
</dbReference>
<dbReference type="InterPro" id="IPR005467">
    <property type="entry name" value="His_kinase_dom"/>
</dbReference>
<sequence>MNTVNGGTVKEGTILLVDDQPDQIKVIKAALDQHFFVKVAIRGELVLPIAAEGGVDLILLDILMPGMDGYEVCRRLKENPRTAETPVIFLTCKDTQDDETVGLRLGAVDFIRKPSSASVVLARCRNTISHQRVKEDLRRKNEELRLALKVREDMERVSRHDLKGPLSGILGLPEIMLLDHNYTDNQRNLLKLIERSGYIMLDMINRSLDLYKMENNTYQLRSEDCDLVEILKHVTGGLEKLIQTKRLKIVITLEGSDHAAGPFQVRGERMLCYSVFYNVLLNAIEASNFNSEIRIHLAPDGDMGAARITNSGEVPEAIRERFFDKYVTHGKEHGSGLGTYSAWLAIKTQGGRMELDASQPGQTSVIVTLPRPGR</sequence>
<dbReference type="PROSITE" id="PS50110">
    <property type="entry name" value="RESPONSE_REGULATORY"/>
    <property type="match status" value="1"/>
</dbReference>
<dbReference type="RefSeq" id="WP_420903531.1">
    <property type="nucleotide sequence ID" value="NZ_BAAFGK010000001.1"/>
</dbReference>
<evidence type="ECO:0000256" key="3">
    <source>
        <dbReference type="ARBA" id="ARBA00022553"/>
    </source>
</evidence>
<dbReference type="InterPro" id="IPR003594">
    <property type="entry name" value="HATPase_dom"/>
</dbReference>
<proteinExistence type="predicted"/>
<evidence type="ECO:0000256" key="2">
    <source>
        <dbReference type="ARBA" id="ARBA00012438"/>
    </source>
</evidence>
<evidence type="ECO:0000256" key="1">
    <source>
        <dbReference type="ARBA" id="ARBA00000085"/>
    </source>
</evidence>
<dbReference type="SUPFAM" id="SSF55874">
    <property type="entry name" value="ATPase domain of HSP90 chaperone/DNA topoisomerase II/histidine kinase"/>
    <property type="match status" value="1"/>
</dbReference>
<dbReference type="PANTHER" id="PTHR43547:SF2">
    <property type="entry name" value="HYBRID SIGNAL TRANSDUCTION HISTIDINE KINASE C"/>
    <property type="match status" value="1"/>
</dbReference>
<dbReference type="Gene3D" id="1.10.287.130">
    <property type="match status" value="1"/>
</dbReference>
<keyword evidence="8" id="KW-1185">Reference proteome</keyword>
<dbReference type="EC" id="2.7.13.3" evidence="2"/>
<dbReference type="Gene3D" id="3.30.565.10">
    <property type="entry name" value="Histidine kinase-like ATPase, C-terminal domain"/>
    <property type="match status" value="1"/>
</dbReference>
<accession>A0ABQ0C528</accession>
<dbReference type="Proteomes" id="UP001628193">
    <property type="component" value="Unassembled WGS sequence"/>
</dbReference>